<name>A0AAV4JT47_9GAST</name>
<dbReference type="GO" id="GO:0008270">
    <property type="term" value="F:zinc ion binding"/>
    <property type="evidence" value="ECO:0007669"/>
    <property type="project" value="UniProtKB-KW"/>
</dbReference>
<keyword evidence="5" id="KW-0539">Nucleus</keyword>
<keyword evidence="2" id="KW-0479">Metal-binding</keyword>
<keyword evidence="3" id="KW-0863">Zinc-finger</keyword>
<dbReference type="InterPro" id="IPR052035">
    <property type="entry name" value="ZnF_BED_domain_contain"/>
</dbReference>
<protein>
    <submittedName>
        <fullName evidence="7">Zinc finger BED domain-containing protein</fullName>
    </submittedName>
</protein>
<organism evidence="7 8">
    <name type="scientific">Elysia marginata</name>
    <dbReference type="NCBI Taxonomy" id="1093978"/>
    <lineage>
        <taxon>Eukaryota</taxon>
        <taxon>Metazoa</taxon>
        <taxon>Spiralia</taxon>
        <taxon>Lophotrochozoa</taxon>
        <taxon>Mollusca</taxon>
        <taxon>Gastropoda</taxon>
        <taxon>Heterobranchia</taxon>
        <taxon>Euthyneura</taxon>
        <taxon>Panpulmonata</taxon>
        <taxon>Sacoglossa</taxon>
        <taxon>Placobranchoidea</taxon>
        <taxon>Plakobranchidae</taxon>
        <taxon>Elysia</taxon>
    </lineage>
</organism>
<comment type="subcellular location">
    <subcellularLocation>
        <location evidence="1">Nucleus</location>
    </subcellularLocation>
</comment>
<dbReference type="SUPFAM" id="SSF53098">
    <property type="entry name" value="Ribonuclease H-like"/>
    <property type="match status" value="1"/>
</dbReference>
<accession>A0AAV4JT47</accession>
<evidence type="ECO:0000256" key="2">
    <source>
        <dbReference type="ARBA" id="ARBA00022723"/>
    </source>
</evidence>
<evidence type="ECO:0000313" key="7">
    <source>
        <dbReference type="EMBL" id="GFS25254.1"/>
    </source>
</evidence>
<evidence type="ECO:0000256" key="1">
    <source>
        <dbReference type="ARBA" id="ARBA00004123"/>
    </source>
</evidence>
<dbReference type="PANTHER" id="PTHR46481">
    <property type="entry name" value="ZINC FINGER BED DOMAIN-CONTAINING PROTEIN 4"/>
    <property type="match status" value="1"/>
</dbReference>
<evidence type="ECO:0000256" key="6">
    <source>
        <dbReference type="SAM" id="MobiDB-lite"/>
    </source>
</evidence>
<sequence>MNSRVLSTTKVEGSHTGEKIAAELRGVFETWGIEGKVTTIVTDNAANAKNAVERLKIRHQACFAHTLNLTVKESIRRTPDVFEAKNKGKRIVTYFHHSSLANNALRDAHKTSQTEFKKLKQDIETRWNSTYEMLKSYIFQHDQVTTALCLTRKSELCITAEEVAALRAAMETLESFYEATVELSSELHTSAAKFIPHIPLVFLLQQCLQEDMTELAVVLKGQLHERFRNVNSKDQLRLATMLDRRFKRDGFSHKTFYDEGVDKLKRTAEGISLPATQPVEEPAAGSEEAPTPAKKSSVLWSLFDAKRREKRDRLLENSRRQILKFVVIWKTQALTEIKTLWLGGKMLLPPHQDLH</sequence>
<evidence type="ECO:0000256" key="4">
    <source>
        <dbReference type="ARBA" id="ARBA00022833"/>
    </source>
</evidence>
<dbReference type="AlphaFoldDB" id="A0AAV4JT47"/>
<dbReference type="PANTHER" id="PTHR46481:SF10">
    <property type="entry name" value="ZINC FINGER BED DOMAIN-CONTAINING PROTEIN 39"/>
    <property type="match status" value="1"/>
</dbReference>
<evidence type="ECO:0000256" key="5">
    <source>
        <dbReference type="ARBA" id="ARBA00023242"/>
    </source>
</evidence>
<keyword evidence="4" id="KW-0862">Zinc</keyword>
<evidence type="ECO:0000313" key="8">
    <source>
        <dbReference type="Proteomes" id="UP000762676"/>
    </source>
</evidence>
<feature type="region of interest" description="Disordered" evidence="6">
    <location>
        <begin position="272"/>
        <end position="292"/>
    </location>
</feature>
<dbReference type="GO" id="GO:0005634">
    <property type="term" value="C:nucleus"/>
    <property type="evidence" value="ECO:0007669"/>
    <property type="project" value="UniProtKB-SubCell"/>
</dbReference>
<keyword evidence="8" id="KW-1185">Reference proteome</keyword>
<dbReference type="Proteomes" id="UP000762676">
    <property type="component" value="Unassembled WGS sequence"/>
</dbReference>
<evidence type="ECO:0000256" key="3">
    <source>
        <dbReference type="ARBA" id="ARBA00022771"/>
    </source>
</evidence>
<dbReference type="EMBL" id="BMAT01007050">
    <property type="protein sequence ID" value="GFS25254.1"/>
    <property type="molecule type" value="Genomic_DNA"/>
</dbReference>
<comment type="caution">
    <text evidence="7">The sequence shown here is derived from an EMBL/GenBank/DDBJ whole genome shotgun (WGS) entry which is preliminary data.</text>
</comment>
<dbReference type="InterPro" id="IPR012337">
    <property type="entry name" value="RNaseH-like_sf"/>
</dbReference>
<gene>
    <name evidence="7" type="ORF">ElyMa_003436900</name>
</gene>
<reference evidence="7 8" key="1">
    <citation type="journal article" date="2021" name="Elife">
        <title>Chloroplast acquisition without the gene transfer in kleptoplastic sea slugs, Plakobranchus ocellatus.</title>
        <authorList>
            <person name="Maeda T."/>
            <person name="Takahashi S."/>
            <person name="Yoshida T."/>
            <person name="Shimamura S."/>
            <person name="Takaki Y."/>
            <person name="Nagai Y."/>
            <person name="Toyoda A."/>
            <person name="Suzuki Y."/>
            <person name="Arimoto A."/>
            <person name="Ishii H."/>
            <person name="Satoh N."/>
            <person name="Nishiyama T."/>
            <person name="Hasebe M."/>
            <person name="Maruyama T."/>
            <person name="Minagawa J."/>
            <person name="Obokata J."/>
            <person name="Shigenobu S."/>
        </authorList>
    </citation>
    <scope>NUCLEOTIDE SEQUENCE [LARGE SCALE GENOMIC DNA]</scope>
</reference>
<proteinExistence type="predicted"/>